<dbReference type="EMBL" id="SLWY01000005">
    <property type="protein sequence ID" value="TCO82238.1"/>
    <property type="molecule type" value="Genomic_DNA"/>
</dbReference>
<name>A0A4R2LGT2_9GAMM</name>
<protein>
    <recommendedName>
        <fullName evidence="4">Lipoprotein</fullName>
    </recommendedName>
</protein>
<keyword evidence="1" id="KW-0732">Signal</keyword>
<gene>
    <name evidence="2" type="ORF">EV699_10520</name>
</gene>
<dbReference type="PROSITE" id="PS51257">
    <property type="entry name" value="PROKAR_LIPOPROTEIN"/>
    <property type="match status" value="1"/>
</dbReference>
<evidence type="ECO:0000313" key="3">
    <source>
        <dbReference type="Proteomes" id="UP000295765"/>
    </source>
</evidence>
<dbReference type="AlphaFoldDB" id="A0A4R2LGT2"/>
<evidence type="ECO:0000313" key="2">
    <source>
        <dbReference type="EMBL" id="TCO82238.1"/>
    </source>
</evidence>
<accession>A0A4R2LGT2</accession>
<reference evidence="2 3" key="1">
    <citation type="submission" date="2019-03" db="EMBL/GenBank/DDBJ databases">
        <title>Genomic Encyclopedia of Type Strains, Phase IV (KMG-IV): sequencing the most valuable type-strain genomes for metagenomic binning, comparative biology and taxonomic classification.</title>
        <authorList>
            <person name="Goeker M."/>
        </authorList>
    </citation>
    <scope>NUCLEOTIDE SEQUENCE [LARGE SCALE GENOMIC DNA]</scope>
    <source>
        <strain evidence="2 3">DSM 25287</strain>
    </source>
</reference>
<dbReference type="OrthoDB" id="7066206at2"/>
<organism evidence="2 3">
    <name type="scientific">Plasticicumulans lactativorans</name>
    <dbReference type="NCBI Taxonomy" id="1133106"/>
    <lineage>
        <taxon>Bacteria</taxon>
        <taxon>Pseudomonadati</taxon>
        <taxon>Pseudomonadota</taxon>
        <taxon>Gammaproteobacteria</taxon>
        <taxon>Candidatus Competibacteraceae</taxon>
        <taxon>Plasticicumulans</taxon>
    </lineage>
</organism>
<dbReference type="Proteomes" id="UP000295765">
    <property type="component" value="Unassembled WGS sequence"/>
</dbReference>
<sequence>MIRPASLCLAVLPLLAACVGGPVAPGYPPGNAVPYWKVIGLGTDTCARFNATARGSPEREAYRQWLLGYLTAYNVQAPSTAAVIGIGNLNYFDNFKTSTYFEWLEDFCRTNPDVPFHVATQRSVAREYSEMQRQERVENGRMFPF</sequence>
<dbReference type="RefSeq" id="WP_132539489.1">
    <property type="nucleotide sequence ID" value="NZ_SLWY01000005.1"/>
</dbReference>
<comment type="caution">
    <text evidence="2">The sequence shown here is derived from an EMBL/GenBank/DDBJ whole genome shotgun (WGS) entry which is preliminary data.</text>
</comment>
<feature type="signal peptide" evidence="1">
    <location>
        <begin position="1"/>
        <end position="16"/>
    </location>
</feature>
<keyword evidence="3" id="KW-1185">Reference proteome</keyword>
<feature type="chain" id="PRO_5020545420" description="Lipoprotein" evidence="1">
    <location>
        <begin position="17"/>
        <end position="145"/>
    </location>
</feature>
<evidence type="ECO:0008006" key="4">
    <source>
        <dbReference type="Google" id="ProtNLM"/>
    </source>
</evidence>
<evidence type="ECO:0000256" key="1">
    <source>
        <dbReference type="SAM" id="SignalP"/>
    </source>
</evidence>
<proteinExistence type="predicted"/>